<evidence type="ECO:0000256" key="18">
    <source>
        <dbReference type="ARBA" id="ARBA00070152"/>
    </source>
</evidence>
<dbReference type="SMART" id="SM00091">
    <property type="entry name" value="PAS"/>
    <property type="match status" value="1"/>
</dbReference>
<dbReference type="GO" id="GO:0006355">
    <property type="term" value="P:regulation of DNA-templated transcription"/>
    <property type="evidence" value="ECO:0007669"/>
    <property type="project" value="InterPro"/>
</dbReference>
<evidence type="ECO:0000256" key="2">
    <source>
        <dbReference type="ARBA" id="ARBA00004651"/>
    </source>
</evidence>
<evidence type="ECO:0000256" key="17">
    <source>
        <dbReference type="ARBA" id="ARBA00058004"/>
    </source>
</evidence>
<feature type="domain" description="Response regulatory" evidence="22">
    <location>
        <begin position="693"/>
        <end position="809"/>
    </location>
</feature>
<dbReference type="SUPFAM" id="SSF47384">
    <property type="entry name" value="Homodimeric domain of signal transducing histidine kinase"/>
    <property type="match status" value="1"/>
</dbReference>
<evidence type="ECO:0000259" key="24">
    <source>
        <dbReference type="PROSITE" id="PS50894"/>
    </source>
</evidence>
<dbReference type="InterPro" id="IPR011006">
    <property type="entry name" value="CheY-like_superfamily"/>
</dbReference>
<evidence type="ECO:0000256" key="3">
    <source>
        <dbReference type="ARBA" id="ARBA00012438"/>
    </source>
</evidence>
<comment type="function">
    <text evidence="17">Member of the two-component regulatory system BvgS/BvgA. Phosphorylates BvgA via a four-step phosphorelay in response to environmental signals.</text>
</comment>
<evidence type="ECO:0000259" key="21">
    <source>
        <dbReference type="PROSITE" id="PS50109"/>
    </source>
</evidence>
<evidence type="ECO:0000256" key="15">
    <source>
        <dbReference type="ARBA" id="ARBA00023136"/>
    </source>
</evidence>
<dbReference type="FunFam" id="3.30.565.10:FF:000010">
    <property type="entry name" value="Sensor histidine kinase RcsC"/>
    <property type="match status" value="1"/>
</dbReference>
<reference evidence="25 26" key="1">
    <citation type="submission" date="2018-07" db="EMBL/GenBank/DDBJ databases">
        <title>Genomic Encyclopedia of Type Strains, Phase IV (KMG-IV): sequencing the most valuable type-strain genomes for metagenomic binning, comparative biology and taxonomic classification.</title>
        <authorList>
            <person name="Goeker M."/>
        </authorList>
    </citation>
    <scope>NUCLEOTIDE SEQUENCE [LARGE SCALE GENOMIC DNA]</scope>
    <source>
        <strain evidence="25 26">DSM 21634</strain>
    </source>
</reference>
<evidence type="ECO:0000259" key="22">
    <source>
        <dbReference type="PROSITE" id="PS50110"/>
    </source>
</evidence>
<accession>A0A368XFA6</accession>
<evidence type="ECO:0000256" key="1">
    <source>
        <dbReference type="ARBA" id="ARBA00000085"/>
    </source>
</evidence>
<dbReference type="InterPro" id="IPR001789">
    <property type="entry name" value="Sig_transdc_resp-reg_receiver"/>
</dbReference>
<keyword evidence="6" id="KW-0808">Transferase</keyword>
<feature type="domain" description="PAS" evidence="23">
    <location>
        <begin position="157"/>
        <end position="227"/>
    </location>
</feature>
<sequence>MKPDGQAASPNAGPLGSLQLGPAEVNAVRAKLRQVLQALRVPAITVDLLLPGLSSLLRRLAALHVEQVDIGLAADTLWLQTRLMDEAPHTGGLLGTVRTPAGWRFEAHLPGMGQPDWSALRAIVARRSRNQLIDDLQAHRASLEREIERRTRALSVSELRSRTVIDGAPLAVVLIDHEGVVKEWNAVAEQTFGHSAARAVGQRLQALVQLEGEPTLPDILARGLDADARRLTAGRFWDLTALREDGSRIPVEAGMTVFPIDEVWHGTLFARDSSERKQAEAAMQTAKQAAESAAQMKSDFLANMSHEIRTPMNAILGMSHLVLKADLAPRQREYVSKIQQSGQHLLAIINDILDFSKVDADKMVVESVDFELDHLLDNVATLVADKAAAKGLELVFDVGRDVPTSLVGDPLRLGQVLVNYASNAIKFTETGGIDVVVRVRQRLAGQVLLHFAVRDTGIGLAQEQQQRLFQSFQQADTSTTRKYGGTGLGLAICKKLAVLMGGEVGVTSTPGQGSTFWFTARLGLAHSKPRALALSAKLRGLRVLVVDDNDSARTVLRTLLEAMMFEVDDAASGAAALAMLRQGVDGGRPYELVYLDWQMPEMDGFETAQRIRALQLPGTLHQVMVTAYGREELLARAASCGIADVLMKPVNASGLLDCTLRVLADGSEPLPAGAKTPAAHPATQELDSLRGAHVLLVEDNDLNQEVALGLLEDMGMRVDVADNGAIALEMVQRQRYDLVLMDMQMPVMDGITATLAVRALANFTPPPIVAMTANAMQVDRDRCAAAGMVDFVSKPIEPSDLERALLRWIAPDAARAARAAAAPRAEPAPAPVPAAPLQIEGLNTAAGLRRTLGKSDLYLSLLRKFEQGQQEVPAQIRSALDAGDMALAQRLAHTLKGVAGNIGAEALQAAAAELEHAIRAQHPRTELAALVAAVEAPLRALLQALAPVLRPAVAPGRAAAQAPADVQQFKRIGSELRALLASDDAAALDLLEQHRGLLQQVLGADFDTLAQAAADFDFGQALELLDGALAA</sequence>
<dbReference type="InterPro" id="IPR008207">
    <property type="entry name" value="Sig_transdc_His_kin_Hpt_dom"/>
</dbReference>
<dbReference type="GO" id="GO:0005524">
    <property type="term" value="F:ATP binding"/>
    <property type="evidence" value="ECO:0007669"/>
    <property type="project" value="UniProtKB-KW"/>
</dbReference>
<keyword evidence="4" id="KW-1003">Cell membrane</keyword>
<feature type="domain" description="Histidine kinase" evidence="21">
    <location>
        <begin position="303"/>
        <end position="524"/>
    </location>
</feature>
<feature type="domain" description="Response regulatory" evidence="22">
    <location>
        <begin position="542"/>
        <end position="663"/>
    </location>
</feature>
<feature type="modified residue" description="4-aspartylphosphate" evidence="20">
    <location>
        <position position="596"/>
    </location>
</feature>
<dbReference type="AlphaFoldDB" id="A0A368XFA6"/>
<evidence type="ECO:0000256" key="16">
    <source>
        <dbReference type="ARBA" id="ARBA00023306"/>
    </source>
</evidence>
<protein>
    <recommendedName>
        <fullName evidence="18">Virulence sensor protein BvgS</fullName>
        <ecNumber evidence="3">2.7.13.3</ecNumber>
    </recommendedName>
</protein>
<evidence type="ECO:0000256" key="9">
    <source>
        <dbReference type="ARBA" id="ARBA00022741"/>
    </source>
</evidence>
<keyword evidence="7" id="KW-0812">Transmembrane</keyword>
<dbReference type="Proteomes" id="UP000252884">
    <property type="component" value="Unassembled WGS sequence"/>
</dbReference>
<feature type="domain" description="HPt" evidence="24">
    <location>
        <begin position="854"/>
        <end position="952"/>
    </location>
</feature>
<evidence type="ECO:0000256" key="20">
    <source>
        <dbReference type="PROSITE-ProRule" id="PRU00169"/>
    </source>
</evidence>
<dbReference type="EC" id="2.7.13.3" evidence="3"/>
<evidence type="ECO:0000256" key="7">
    <source>
        <dbReference type="ARBA" id="ARBA00022692"/>
    </source>
</evidence>
<dbReference type="PROSITE" id="PS50109">
    <property type="entry name" value="HIS_KIN"/>
    <property type="match status" value="1"/>
</dbReference>
<dbReference type="Gene3D" id="1.10.287.130">
    <property type="match status" value="1"/>
</dbReference>
<evidence type="ECO:0000256" key="14">
    <source>
        <dbReference type="ARBA" id="ARBA00023026"/>
    </source>
</evidence>
<keyword evidence="15" id="KW-0472">Membrane</keyword>
<dbReference type="Gene3D" id="3.30.565.10">
    <property type="entry name" value="Histidine kinase-like ATPase, C-terminal domain"/>
    <property type="match status" value="1"/>
</dbReference>
<keyword evidence="13" id="KW-0902">Two-component regulatory system</keyword>
<dbReference type="InterPro" id="IPR036641">
    <property type="entry name" value="HPT_dom_sf"/>
</dbReference>
<comment type="subcellular location">
    <subcellularLocation>
        <location evidence="2">Cell membrane</location>
        <topology evidence="2">Multi-pass membrane protein</topology>
    </subcellularLocation>
</comment>
<evidence type="ECO:0000256" key="8">
    <source>
        <dbReference type="ARBA" id="ARBA00022729"/>
    </source>
</evidence>
<dbReference type="SMART" id="SM00448">
    <property type="entry name" value="REC"/>
    <property type="match status" value="2"/>
</dbReference>
<dbReference type="Gene3D" id="1.20.120.160">
    <property type="entry name" value="HPT domain"/>
    <property type="match status" value="1"/>
</dbReference>
<dbReference type="GO" id="GO:0005886">
    <property type="term" value="C:plasma membrane"/>
    <property type="evidence" value="ECO:0007669"/>
    <property type="project" value="UniProtKB-SubCell"/>
</dbReference>
<dbReference type="SUPFAM" id="SSF52172">
    <property type="entry name" value="CheY-like"/>
    <property type="match status" value="2"/>
</dbReference>
<dbReference type="InterPro" id="IPR000014">
    <property type="entry name" value="PAS"/>
</dbReference>
<evidence type="ECO:0000256" key="5">
    <source>
        <dbReference type="ARBA" id="ARBA00022553"/>
    </source>
</evidence>
<gene>
    <name evidence="25" type="ORF">DES41_112159</name>
</gene>
<dbReference type="InterPro" id="IPR003661">
    <property type="entry name" value="HisK_dim/P_dom"/>
</dbReference>
<feature type="modified residue" description="Phosphohistidine" evidence="19">
    <location>
        <position position="893"/>
    </location>
</feature>
<evidence type="ECO:0000256" key="11">
    <source>
        <dbReference type="ARBA" id="ARBA00022840"/>
    </source>
</evidence>
<dbReference type="CDD" id="cd00082">
    <property type="entry name" value="HisKA"/>
    <property type="match status" value="1"/>
</dbReference>
<dbReference type="CDD" id="cd17546">
    <property type="entry name" value="REC_hyHK_CKI1_RcsC-like"/>
    <property type="match status" value="2"/>
</dbReference>
<dbReference type="CDD" id="cd00130">
    <property type="entry name" value="PAS"/>
    <property type="match status" value="1"/>
</dbReference>
<evidence type="ECO:0000256" key="10">
    <source>
        <dbReference type="ARBA" id="ARBA00022777"/>
    </source>
</evidence>
<dbReference type="NCBIfam" id="TIGR00229">
    <property type="entry name" value="sensory_box"/>
    <property type="match status" value="1"/>
</dbReference>
<dbReference type="Pfam" id="PF13188">
    <property type="entry name" value="PAS_8"/>
    <property type="match status" value="1"/>
</dbReference>
<keyword evidence="9" id="KW-0547">Nucleotide-binding</keyword>
<comment type="catalytic activity">
    <reaction evidence="1">
        <text>ATP + protein L-histidine = ADP + protein N-phospho-L-histidine.</text>
        <dbReference type="EC" id="2.7.13.3"/>
    </reaction>
</comment>
<comment type="caution">
    <text evidence="25">The sequence shown here is derived from an EMBL/GenBank/DDBJ whole genome shotgun (WGS) entry which is preliminary data.</text>
</comment>
<dbReference type="Gene3D" id="3.30.450.20">
    <property type="entry name" value="PAS domain"/>
    <property type="match status" value="1"/>
</dbReference>
<dbReference type="SUPFAM" id="SSF55874">
    <property type="entry name" value="ATPase domain of HSP90 chaperone/DNA topoisomerase II/histidine kinase"/>
    <property type="match status" value="1"/>
</dbReference>
<dbReference type="PANTHER" id="PTHR45339">
    <property type="entry name" value="HYBRID SIGNAL TRANSDUCTION HISTIDINE KINASE J"/>
    <property type="match status" value="1"/>
</dbReference>
<dbReference type="SMART" id="SM00073">
    <property type="entry name" value="HPT"/>
    <property type="match status" value="1"/>
</dbReference>
<dbReference type="InterPro" id="IPR004358">
    <property type="entry name" value="Sig_transdc_His_kin-like_C"/>
</dbReference>
<dbReference type="InterPro" id="IPR003594">
    <property type="entry name" value="HATPase_dom"/>
</dbReference>
<evidence type="ECO:0000256" key="12">
    <source>
        <dbReference type="ARBA" id="ARBA00022989"/>
    </source>
</evidence>
<dbReference type="Pfam" id="PF00072">
    <property type="entry name" value="Response_reg"/>
    <property type="match status" value="2"/>
</dbReference>
<dbReference type="PROSITE" id="PS50110">
    <property type="entry name" value="RESPONSE_REGULATORY"/>
    <property type="match status" value="2"/>
</dbReference>
<keyword evidence="14" id="KW-0843">Virulence</keyword>
<dbReference type="PROSITE" id="PS50112">
    <property type="entry name" value="PAS"/>
    <property type="match status" value="1"/>
</dbReference>
<dbReference type="SUPFAM" id="SSF55785">
    <property type="entry name" value="PYP-like sensor domain (PAS domain)"/>
    <property type="match status" value="1"/>
</dbReference>
<evidence type="ECO:0000256" key="6">
    <source>
        <dbReference type="ARBA" id="ARBA00022679"/>
    </source>
</evidence>
<keyword evidence="11" id="KW-0067">ATP-binding</keyword>
<keyword evidence="10 25" id="KW-0418">Kinase</keyword>
<feature type="modified residue" description="4-aspartylphosphate" evidence="20">
    <location>
        <position position="742"/>
    </location>
</feature>
<dbReference type="SMART" id="SM00388">
    <property type="entry name" value="HisKA"/>
    <property type="match status" value="1"/>
</dbReference>
<evidence type="ECO:0000256" key="13">
    <source>
        <dbReference type="ARBA" id="ARBA00023012"/>
    </source>
</evidence>
<dbReference type="PRINTS" id="PR00344">
    <property type="entry name" value="BCTRLSENSOR"/>
</dbReference>
<dbReference type="Gene3D" id="3.40.50.2300">
    <property type="match status" value="2"/>
</dbReference>
<dbReference type="SMART" id="SM00387">
    <property type="entry name" value="HATPase_c"/>
    <property type="match status" value="1"/>
</dbReference>
<dbReference type="PROSITE" id="PS50894">
    <property type="entry name" value="HPT"/>
    <property type="match status" value="1"/>
</dbReference>
<keyword evidence="12" id="KW-1133">Transmembrane helix</keyword>
<dbReference type="Pfam" id="PF02518">
    <property type="entry name" value="HATPase_c"/>
    <property type="match status" value="1"/>
</dbReference>
<dbReference type="PANTHER" id="PTHR45339:SF1">
    <property type="entry name" value="HYBRID SIGNAL TRANSDUCTION HISTIDINE KINASE J"/>
    <property type="match status" value="1"/>
</dbReference>
<keyword evidence="5 20" id="KW-0597">Phosphoprotein</keyword>
<keyword evidence="16" id="KW-0131">Cell cycle</keyword>
<evidence type="ECO:0000256" key="19">
    <source>
        <dbReference type="PROSITE-ProRule" id="PRU00110"/>
    </source>
</evidence>
<evidence type="ECO:0000259" key="23">
    <source>
        <dbReference type="PROSITE" id="PS50112"/>
    </source>
</evidence>
<dbReference type="InterPro" id="IPR005467">
    <property type="entry name" value="His_kinase_dom"/>
</dbReference>
<dbReference type="Pfam" id="PF00512">
    <property type="entry name" value="HisKA"/>
    <property type="match status" value="1"/>
</dbReference>
<organism evidence="25 26">
    <name type="scientific">Pseudorhodoferax soli</name>
    <dbReference type="NCBI Taxonomy" id="545864"/>
    <lineage>
        <taxon>Bacteria</taxon>
        <taxon>Pseudomonadati</taxon>
        <taxon>Pseudomonadota</taxon>
        <taxon>Betaproteobacteria</taxon>
        <taxon>Burkholderiales</taxon>
        <taxon>Comamonadaceae</taxon>
    </lineage>
</organism>
<evidence type="ECO:0000256" key="4">
    <source>
        <dbReference type="ARBA" id="ARBA00022475"/>
    </source>
</evidence>
<dbReference type="CDD" id="cd16922">
    <property type="entry name" value="HATPase_EvgS-ArcB-TorS-like"/>
    <property type="match status" value="1"/>
</dbReference>
<keyword evidence="26" id="KW-1185">Reference proteome</keyword>
<keyword evidence="8" id="KW-0732">Signal</keyword>
<evidence type="ECO:0000313" key="26">
    <source>
        <dbReference type="Proteomes" id="UP000252884"/>
    </source>
</evidence>
<dbReference type="SUPFAM" id="SSF47226">
    <property type="entry name" value="Histidine-containing phosphotransfer domain, HPT domain"/>
    <property type="match status" value="1"/>
</dbReference>
<dbReference type="Pfam" id="PF01627">
    <property type="entry name" value="Hpt"/>
    <property type="match status" value="1"/>
</dbReference>
<dbReference type="GO" id="GO:0000155">
    <property type="term" value="F:phosphorelay sensor kinase activity"/>
    <property type="evidence" value="ECO:0007669"/>
    <property type="project" value="InterPro"/>
</dbReference>
<dbReference type="EMBL" id="QPJK01000012">
    <property type="protein sequence ID" value="RCW65708.1"/>
    <property type="molecule type" value="Genomic_DNA"/>
</dbReference>
<name>A0A368XFA6_9BURK</name>
<dbReference type="FunFam" id="1.10.287.130:FF:000038">
    <property type="entry name" value="Sensory transduction histidine kinase"/>
    <property type="match status" value="1"/>
</dbReference>
<evidence type="ECO:0000313" key="25">
    <source>
        <dbReference type="EMBL" id="RCW65708.1"/>
    </source>
</evidence>
<dbReference type="InterPro" id="IPR036097">
    <property type="entry name" value="HisK_dim/P_sf"/>
</dbReference>
<proteinExistence type="predicted"/>
<dbReference type="InterPro" id="IPR036890">
    <property type="entry name" value="HATPase_C_sf"/>
</dbReference>
<dbReference type="InterPro" id="IPR035965">
    <property type="entry name" value="PAS-like_dom_sf"/>
</dbReference>